<dbReference type="PROSITE" id="PS01227">
    <property type="entry name" value="UPF0012"/>
    <property type="match status" value="1"/>
</dbReference>
<proteinExistence type="inferred from homology"/>
<dbReference type="Gene3D" id="3.60.110.10">
    <property type="entry name" value="Carbon-nitrogen hydrolase"/>
    <property type="match status" value="1"/>
</dbReference>
<dbReference type="Proteomes" id="UP000518188">
    <property type="component" value="Unassembled WGS sequence"/>
</dbReference>
<dbReference type="EMBL" id="JAAXPJ010000002">
    <property type="protein sequence ID" value="NKZ10776.1"/>
    <property type="molecule type" value="Genomic_DNA"/>
</dbReference>
<dbReference type="SUPFAM" id="SSF56317">
    <property type="entry name" value="Carbon-nitrogen hydrolase"/>
    <property type="match status" value="1"/>
</dbReference>
<dbReference type="InterPro" id="IPR001110">
    <property type="entry name" value="UPF0012_CS"/>
</dbReference>
<comment type="similarity">
    <text evidence="1">Belongs to the carbon-nitrogen hydrolase superfamily. NIT1/NIT2 family.</text>
</comment>
<dbReference type="AlphaFoldDB" id="A0A7X6RVK2"/>
<feature type="domain" description="CN hydrolase" evidence="2">
    <location>
        <begin position="3"/>
        <end position="242"/>
    </location>
</feature>
<dbReference type="PANTHER" id="PTHR23088">
    <property type="entry name" value="NITRILASE-RELATED"/>
    <property type="match status" value="1"/>
</dbReference>
<protein>
    <submittedName>
        <fullName evidence="3">Carbon-nitrogen hydrolase family protein</fullName>
    </submittedName>
</protein>
<dbReference type="InterPro" id="IPR003010">
    <property type="entry name" value="C-N_Hydrolase"/>
</dbReference>
<organism evidence="3 4">
    <name type="scientific">Mycolicibacterium septicum DSM 44393</name>
    <dbReference type="NCBI Taxonomy" id="1341646"/>
    <lineage>
        <taxon>Bacteria</taxon>
        <taxon>Bacillati</taxon>
        <taxon>Actinomycetota</taxon>
        <taxon>Actinomycetes</taxon>
        <taxon>Mycobacteriales</taxon>
        <taxon>Mycobacteriaceae</taxon>
        <taxon>Mycolicibacterium</taxon>
    </lineage>
</organism>
<evidence type="ECO:0000313" key="4">
    <source>
        <dbReference type="Proteomes" id="UP000518188"/>
    </source>
</evidence>
<comment type="caution">
    <text evidence="3">The sequence shown here is derived from an EMBL/GenBank/DDBJ whole genome shotgun (WGS) entry which is preliminary data.</text>
</comment>
<keyword evidence="3" id="KW-0378">Hydrolase</keyword>
<accession>A0A7X6RVK2</accession>
<dbReference type="InterPro" id="IPR036526">
    <property type="entry name" value="C-N_Hydrolase_sf"/>
</dbReference>
<dbReference type="PROSITE" id="PS50263">
    <property type="entry name" value="CN_HYDROLASE"/>
    <property type="match status" value="1"/>
</dbReference>
<evidence type="ECO:0000313" key="3">
    <source>
        <dbReference type="EMBL" id="NKZ10776.1"/>
    </source>
</evidence>
<evidence type="ECO:0000259" key="2">
    <source>
        <dbReference type="PROSITE" id="PS50263"/>
    </source>
</evidence>
<dbReference type="Pfam" id="PF00795">
    <property type="entry name" value="CN_hydrolase"/>
    <property type="match status" value="1"/>
</dbReference>
<name>A0A7X6RVK2_9MYCO</name>
<reference evidence="3 4" key="1">
    <citation type="submission" date="2020-04" db="EMBL/GenBank/DDBJ databases">
        <title>MicrobeNet Type strains.</title>
        <authorList>
            <person name="Nicholson A.C."/>
        </authorList>
    </citation>
    <scope>NUCLEOTIDE SEQUENCE [LARGE SCALE GENOMIC DNA]</scope>
    <source>
        <strain evidence="3 4">ATCC 700731</strain>
    </source>
</reference>
<evidence type="ECO:0000256" key="1">
    <source>
        <dbReference type="ARBA" id="ARBA00010613"/>
    </source>
</evidence>
<dbReference type="RefSeq" id="WP_044514874.1">
    <property type="nucleotide sequence ID" value="NZ_HG322951.1"/>
</dbReference>
<dbReference type="PANTHER" id="PTHR23088:SF27">
    <property type="entry name" value="DEAMINATED GLUTATHIONE AMIDASE"/>
    <property type="match status" value="1"/>
</dbReference>
<dbReference type="CDD" id="cd07581">
    <property type="entry name" value="nitrilase_3"/>
    <property type="match status" value="1"/>
</dbReference>
<gene>
    <name evidence="3" type="ORF">HGA11_07270</name>
</gene>
<sequence>MSINVAACQFEANADMNYNLDACVRLVEQAARKNAKVVVLPEAAMFTDWSGETSLVKISQPLDGIFVTGLSQVARATNTVVVAGMFELAEGKTYNTTVVIDQSGSTIGTYRKVHLYDAFGFRESDKVANGSRRSPTTFTLGGITFGLLTCYDLRFPEAFRWVVDAGANAVILPAAWVRGPGKETHWRTLLQSRAIENTIYVIGSGQVGEMTCGLSQIVDPAGVVVASAGSQFNDVVTAELNPDRIAGVRMENPSLDNRRFTVSLQAKSDA</sequence>
<dbReference type="GO" id="GO:0016787">
    <property type="term" value="F:hydrolase activity"/>
    <property type="evidence" value="ECO:0007669"/>
    <property type="project" value="UniProtKB-KW"/>
</dbReference>